<dbReference type="Proteomes" id="UP001528411">
    <property type="component" value="Unassembled WGS sequence"/>
</dbReference>
<evidence type="ECO:0000256" key="3">
    <source>
        <dbReference type="ARBA" id="ARBA00022839"/>
    </source>
</evidence>
<keyword evidence="6" id="KW-1185">Reference proteome</keyword>
<dbReference type="InterPro" id="IPR012337">
    <property type="entry name" value="RNaseH-like_sf"/>
</dbReference>
<evidence type="ECO:0000259" key="4">
    <source>
        <dbReference type="SMART" id="SM00479"/>
    </source>
</evidence>
<feature type="domain" description="Exonuclease" evidence="4">
    <location>
        <begin position="16"/>
        <end position="190"/>
    </location>
</feature>
<dbReference type="GO" id="GO:0004527">
    <property type="term" value="F:exonuclease activity"/>
    <property type="evidence" value="ECO:0007669"/>
    <property type="project" value="UniProtKB-KW"/>
</dbReference>
<gene>
    <name evidence="5" type="ORF">PN838_16865</name>
</gene>
<dbReference type="Gene3D" id="3.30.420.10">
    <property type="entry name" value="Ribonuclease H-like superfamily/Ribonuclease H"/>
    <property type="match status" value="1"/>
</dbReference>
<protein>
    <submittedName>
        <fullName evidence="5">Exonuclease domain-containing protein</fullName>
    </submittedName>
</protein>
<evidence type="ECO:0000256" key="2">
    <source>
        <dbReference type="ARBA" id="ARBA00022801"/>
    </source>
</evidence>
<dbReference type="RefSeq" id="WP_272181413.1">
    <property type="nucleotide sequence ID" value="NZ_JAQOMS010000002.1"/>
</dbReference>
<organism evidence="5 6">
    <name type="scientific">Psychrosphaera algicola</name>
    <dbReference type="NCBI Taxonomy" id="3023714"/>
    <lineage>
        <taxon>Bacteria</taxon>
        <taxon>Pseudomonadati</taxon>
        <taxon>Pseudomonadota</taxon>
        <taxon>Gammaproteobacteria</taxon>
        <taxon>Alteromonadales</taxon>
        <taxon>Pseudoalteromonadaceae</taxon>
        <taxon>Psychrosphaera</taxon>
    </lineage>
</organism>
<evidence type="ECO:0000256" key="1">
    <source>
        <dbReference type="ARBA" id="ARBA00022722"/>
    </source>
</evidence>
<evidence type="ECO:0000313" key="5">
    <source>
        <dbReference type="EMBL" id="MDC2890131.1"/>
    </source>
</evidence>
<keyword evidence="2" id="KW-0378">Hydrolase</keyword>
<keyword evidence="3 5" id="KW-0269">Exonuclease</keyword>
<dbReference type="CDD" id="cd06127">
    <property type="entry name" value="DEDDh"/>
    <property type="match status" value="1"/>
</dbReference>
<keyword evidence="1" id="KW-0540">Nuclease</keyword>
<comment type="caution">
    <text evidence="5">The sequence shown here is derived from an EMBL/GenBank/DDBJ whole genome shotgun (WGS) entry which is preliminary data.</text>
</comment>
<accession>A0ABT5FEZ9</accession>
<name>A0ABT5FEZ9_9GAMM</name>
<sequence>MSVPFPDKNATISELTLLSVDFETTGLNAMTHQLLSIGSIEIDGGKIKLASSCHNIIKTKGKLEANNVVVHQITDSEKEQGIELKTAVDQLLLALAGKVMLVHYAKIERQFLRQVCFELYGVRPPLMMIDTLMLAKKRLDIGGQHYDPSIFRLESLRQSFQLPSYHAHNALNDAIATSELFLAEINKYKQGVKTKIRQLLCSV</sequence>
<evidence type="ECO:0000313" key="6">
    <source>
        <dbReference type="Proteomes" id="UP001528411"/>
    </source>
</evidence>
<reference evidence="5 6" key="1">
    <citation type="submission" date="2023-01" db="EMBL/GenBank/DDBJ databases">
        <title>Psychrosphaera sp. nov., isolated from marine algae.</title>
        <authorList>
            <person name="Bayburt H."/>
            <person name="Choi B.J."/>
            <person name="Kim J.M."/>
            <person name="Choi D.G."/>
            <person name="Jeon C.O."/>
        </authorList>
    </citation>
    <scope>NUCLEOTIDE SEQUENCE [LARGE SCALE GENOMIC DNA]</scope>
    <source>
        <strain evidence="5 6">G1-22</strain>
    </source>
</reference>
<proteinExistence type="predicted"/>
<dbReference type="SUPFAM" id="SSF53098">
    <property type="entry name" value="Ribonuclease H-like"/>
    <property type="match status" value="1"/>
</dbReference>
<dbReference type="PANTHER" id="PTHR30231">
    <property type="entry name" value="DNA POLYMERASE III SUBUNIT EPSILON"/>
    <property type="match status" value="1"/>
</dbReference>
<dbReference type="EMBL" id="JAQOMS010000002">
    <property type="protein sequence ID" value="MDC2890131.1"/>
    <property type="molecule type" value="Genomic_DNA"/>
</dbReference>
<dbReference type="SMART" id="SM00479">
    <property type="entry name" value="EXOIII"/>
    <property type="match status" value="1"/>
</dbReference>
<dbReference type="InterPro" id="IPR013520">
    <property type="entry name" value="Ribonucl_H"/>
</dbReference>
<dbReference type="Pfam" id="PF00929">
    <property type="entry name" value="RNase_T"/>
    <property type="match status" value="1"/>
</dbReference>
<dbReference type="PANTHER" id="PTHR30231:SF4">
    <property type="entry name" value="PROTEIN NEN2"/>
    <property type="match status" value="1"/>
</dbReference>
<dbReference type="InterPro" id="IPR036397">
    <property type="entry name" value="RNaseH_sf"/>
</dbReference>